<gene>
    <name evidence="3" type="ORF">H257_09202</name>
</gene>
<dbReference type="Gene3D" id="1.20.5.190">
    <property type="match status" value="1"/>
</dbReference>
<keyword evidence="2" id="KW-1133">Transmembrane helix</keyword>
<feature type="region of interest" description="Disordered" evidence="1">
    <location>
        <begin position="1"/>
        <end position="24"/>
    </location>
</feature>
<protein>
    <submittedName>
        <fullName evidence="3">Uncharacterized protein</fullName>
    </submittedName>
</protein>
<sequence>MRFEPTSFEIDDGDGSDDESTTKPWLVGVPVQKAMPGDQVMQCAGIVKDGSRCTRTYTQTTSATVSFCFKHRHQQRTSTHGYAPLAQLDIQVPKQRQSNVVPSCRCRGAMHWTYQSMCAMFCLFLAIGLLFTSLVLEIPHIGLASAFFFCIPMVLLANCSSRYERLSRGKAADRPTSMAEFYACWVNRSKTLELLDVSLRDCTANANKELLAAICIQRIYRGQRVRADISRCREAEIVVARVFRGHLGRHTASQERRRQIHLEAQARLHHVARVIQTRYRGWASRKYKLNFATRKLYLKDLEAKGHALRDTLRQRLDAQRAAEAARVDAESRDELVRITQHLHHLVGTAVTPGIFSSPFLQSKPTAFGVPVETHIRTNTLNYLATVPKKLLPKSQLKPKPPAVRTSLQATSVYQVDKVYDDREKRYQKASQITEENFVTVVHPASTYAYDKSVNNGIEYLDPRKHPFCQRSANKSPVKSRESIVLPPATRPSSQALPHVKKKKPHSKRTVVE</sequence>
<feature type="compositionally biased region" description="Basic residues" evidence="1">
    <location>
        <begin position="498"/>
        <end position="512"/>
    </location>
</feature>
<organism evidence="3">
    <name type="scientific">Aphanomyces astaci</name>
    <name type="common">Crayfish plague agent</name>
    <dbReference type="NCBI Taxonomy" id="112090"/>
    <lineage>
        <taxon>Eukaryota</taxon>
        <taxon>Sar</taxon>
        <taxon>Stramenopiles</taxon>
        <taxon>Oomycota</taxon>
        <taxon>Saprolegniomycetes</taxon>
        <taxon>Saprolegniales</taxon>
        <taxon>Verrucalvaceae</taxon>
        <taxon>Aphanomyces</taxon>
    </lineage>
</organism>
<dbReference type="AlphaFoldDB" id="W4GAP2"/>
<keyword evidence="2" id="KW-0472">Membrane</keyword>
<feature type="compositionally biased region" description="Acidic residues" evidence="1">
    <location>
        <begin position="9"/>
        <end position="19"/>
    </location>
</feature>
<dbReference type="OrthoDB" id="190375at2759"/>
<evidence type="ECO:0000313" key="3">
    <source>
        <dbReference type="EMBL" id="ETV76735.1"/>
    </source>
</evidence>
<dbReference type="EMBL" id="KI913135">
    <property type="protein sequence ID" value="ETV76735.1"/>
    <property type="molecule type" value="Genomic_DNA"/>
</dbReference>
<proteinExistence type="predicted"/>
<feature type="transmembrane region" description="Helical" evidence="2">
    <location>
        <begin position="117"/>
        <end position="135"/>
    </location>
</feature>
<reference evidence="3" key="1">
    <citation type="submission" date="2013-12" db="EMBL/GenBank/DDBJ databases">
        <title>The Genome Sequence of Aphanomyces astaci APO3.</title>
        <authorList>
            <consortium name="The Broad Institute Genomics Platform"/>
            <person name="Russ C."/>
            <person name="Tyler B."/>
            <person name="van West P."/>
            <person name="Dieguez-Uribeondo J."/>
            <person name="Young S.K."/>
            <person name="Zeng Q."/>
            <person name="Gargeya S."/>
            <person name="Fitzgerald M."/>
            <person name="Abouelleil A."/>
            <person name="Alvarado L."/>
            <person name="Chapman S.B."/>
            <person name="Gainer-Dewar J."/>
            <person name="Goldberg J."/>
            <person name="Griggs A."/>
            <person name="Gujja S."/>
            <person name="Hansen M."/>
            <person name="Howarth C."/>
            <person name="Imamovic A."/>
            <person name="Ireland A."/>
            <person name="Larimer J."/>
            <person name="McCowan C."/>
            <person name="Murphy C."/>
            <person name="Pearson M."/>
            <person name="Poon T.W."/>
            <person name="Priest M."/>
            <person name="Roberts A."/>
            <person name="Saif S."/>
            <person name="Shea T."/>
            <person name="Sykes S."/>
            <person name="Wortman J."/>
            <person name="Nusbaum C."/>
            <person name="Birren B."/>
        </authorList>
    </citation>
    <scope>NUCLEOTIDE SEQUENCE [LARGE SCALE GENOMIC DNA]</scope>
    <source>
        <strain evidence="3">APO3</strain>
    </source>
</reference>
<keyword evidence="2" id="KW-0812">Transmembrane</keyword>
<dbReference type="PROSITE" id="PS50096">
    <property type="entry name" value="IQ"/>
    <property type="match status" value="1"/>
</dbReference>
<feature type="region of interest" description="Disordered" evidence="1">
    <location>
        <begin position="468"/>
        <end position="512"/>
    </location>
</feature>
<evidence type="ECO:0000256" key="1">
    <source>
        <dbReference type="SAM" id="MobiDB-lite"/>
    </source>
</evidence>
<name>W4GAP2_APHAT</name>
<dbReference type="RefSeq" id="XP_009833647.1">
    <property type="nucleotide sequence ID" value="XM_009835345.1"/>
</dbReference>
<accession>W4GAP2</accession>
<dbReference type="GeneID" id="20811198"/>
<dbReference type="STRING" id="112090.W4GAP2"/>
<dbReference type="VEuPathDB" id="FungiDB:H257_09202"/>
<evidence type="ECO:0000256" key="2">
    <source>
        <dbReference type="SAM" id="Phobius"/>
    </source>
</evidence>